<evidence type="ECO:0000256" key="1">
    <source>
        <dbReference type="ARBA" id="ARBA00022741"/>
    </source>
</evidence>
<evidence type="ECO:0000256" key="3">
    <source>
        <dbReference type="ARBA" id="ARBA00022806"/>
    </source>
</evidence>
<evidence type="ECO:0000256" key="8">
    <source>
        <dbReference type="ARBA" id="ARBA00048988"/>
    </source>
</evidence>
<gene>
    <name evidence="12" type="ORF">FF041_02900</name>
</gene>
<evidence type="ECO:0000256" key="2">
    <source>
        <dbReference type="ARBA" id="ARBA00022801"/>
    </source>
</evidence>
<dbReference type="EC" id="5.6.2.4" evidence="7"/>
<feature type="region of interest" description="Disordered" evidence="10">
    <location>
        <begin position="768"/>
        <end position="795"/>
    </location>
</feature>
<dbReference type="EMBL" id="VCLA01000023">
    <property type="protein sequence ID" value="MQS99183.1"/>
    <property type="molecule type" value="Genomic_DNA"/>
</dbReference>
<dbReference type="SUPFAM" id="SSF52540">
    <property type="entry name" value="P-loop containing nucleoside triphosphate hydrolases"/>
    <property type="match status" value="1"/>
</dbReference>
<dbReference type="Gene3D" id="3.30.2310.20">
    <property type="entry name" value="RelE-like"/>
    <property type="match status" value="1"/>
</dbReference>
<evidence type="ECO:0000256" key="5">
    <source>
        <dbReference type="ARBA" id="ARBA00023235"/>
    </source>
</evidence>
<reference evidence="12 13" key="1">
    <citation type="submission" date="2019-05" db="EMBL/GenBank/DDBJ databases">
        <title>Comparative genomics and metabolomics analyses of clavulanic acid producing Streptomyces species provides insight into specialized metabolism and evolution of beta-lactam biosynthetic gene clusters.</title>
        <authorList>
            <person name="Moore M.A."/>
            <person name="Cruz-Morales P."/>
            <person name="Barona Gomez F."/>
            <person name="Kapil T."/>
        </authorList>
    </citation>
    <scope>NUCLEOTIDE SEQUENCE [LARGE SCALE GENOMIC DNA]</scope>
    <source>
        <strain evidence="12 13">NRRL 5741</strain>
    </source>
</reference>
<dbReference type="InterPro" id="IPR014017">
    <property type="entry name" value="DNA_helicase_UvrD-like_C"/>
</dbReference>
<dbReference type="GO" id="GO:0003677">
    <property type="term" value="F:DNA binding"/>
    <property type="evidence" value="ECO:0007669"/>
    <property type="project" value="InterPro"/>
</dbReference>
<dbReference type="InterPro" id="IPR000212">
    <property type="entry name" value="DNA_helicase_UvrD/REP"/>
</dbReference>
<accession>A0A646KAI8</accession>
<comment type="caution">
    <text evidence="12">The sequence shown here is derived from an EMBL/GenBank/DDBJ whole genome shotgun (WGS) entry which is preliminary data.</text>
</comment>
<evidence type="ECO:0000256" key="10">
    <source>
        <dbReference type="SAM" id="MobiDB-lite"/>
    </source>
</evidence>
<dbReference type="RefSeq" id="WP_153520884.1">
    <property type="nucleotide sequence ID" value="NZ_JBEPDZ010000037.1"/>
</dbReference>
<keyword evidence="5" id="KW-0413">Isomerase</keyword>
<evidence type="ECO:0000256" key="6">
    <source>
        <dbReference type="ARBA" id="ARBA00034617"/>
    </source>
</evidence>
<dbReference type="PANTHER" id="PTHR11070">
    <property type="entry name" value="UVRD / RECB / PCRA DNA HELICASE FAMILY MEMBER"/>
    <property type="match status" value="1"/>
</dbReference>
<dbReference type="PANTHER" id="PTHR11070:SF45">
    <property type="entry name" value="DNA 3'-5' HELICASE"/>
    <property type="match status" value="1"/>
</dbReference>
<evidence type="ECO:0000313" key="13">
    <source>
        <dbReference type="Proteomes" id="UP000419138"/>
    </source>
</evidence>
<keyword evidence="1 9" id="KW-0547">Nucleotide-binding</keyword>
<dbReference type="InterPro" id="IPR027417">
    <property type="entry name" value="P-loop_NTPase"/>
</dbReference>
<dbReference type="AlphaFoldDB" id="A0A646KAI8"/>
<keyword evidence="2 9" id="KW-0378">Hydrolase</keyword>
<feature type="binding site" evidence="9">
    <location>
        <begin position="284"/>
        <end position="291"/>
    </location>
    <ligand>
        <name>ATP</name>
        <dbReference type="ChEBI" id="CHEBI:30616"/>
    </ligand>
</feature>
<evidence type="ECO:0000313" key="12">
    <source>
        <dbReference type="EMBL" id="MQS99183.1"/>
    </source>
</evidence>
<protein>
    <recommendedName>
        <fullName evidence="7">DNA 3'-5' helicase</fullName>
        <ecNumber evidence="7">5.6.2.4</ecNumber>
    </recommendedName>
</protein>
<proteinExistence type="predicted"/>
<feature type="domain" description="UvrD-like helicase ATP-binding" evidence="11">
    <location>
        <begin position="263"/>
        <end position="570"/>
    </location>
</feature>
<dbReference type="InterPro" id="IPR035093">
    <property type="entry name" value="RelE/ParE_toxin_dom_sf"/>
</dbReference>
<organism evidence="12 13">
    <name type="scientific">Streptomyces jumonjinensis</name>
    <dbReference type="NCBI Taxonomy" id="1945"/>
    <lineage>
        <taxon>Bacteria</taxon>
        <taxon>Bacillati</taxon>
        <taxon>Actinomycetota</taxon>
        <taxon>Actinomycetes</taxon>
        <taxon>Kitasatosporales</taxon>
        <taxon>Streptomycetaceae</taxon>
        <taxon>Streptomyces</taxon>
    </lineage>
</organism>
<evidence type="ECO:0000256" key="9">
    <source>
        <dbReference type="PROSITE-ProRule" id="PRU00560"/>
    </source>
</evidence>
<dbReference type="OrthoDB" id="3196525at2"/>
<sequence>MTARLSLYRKAEQELYKLDRSVKAQFYDFCHIFRTNPDQPGLKKQKLKGDSRIWSARVNQSYRALLTPTGVDADGTENWLVIAVRHRRDVYEELQVAVNRVTGEIEFVDLAIVGDSALRRAGITLTRAEPDEATSPTAAPTPVQHVAEPEAVPALLSAYDASQLRDLGVADQLIELALAVTESTELDQLLKGAPLLSKDILYGLAAGMDIAEVRKEITKPVELGQQPDLDDFAAAATRTTVTAVDDDVQTVIDEGDFRAWKVFLHRTQERIVHRHYNGPARVSGGPGTGKTIVALHRVKHLAQQLPPGHNKPILLTTFTKNLTTDLRLRLASLVEPELLARVEIAHIDQLAARVLGENTAPGRGKQRVHDHVAMNEMRQLLAELDDRRWEPEFLLEEWEQVILGQSIPTRSAYFQARRAGRGRALTRPERNHIWKLIEQFTARLDKLGLETWGQASEHAARFEIERAAKIKSRRAYKEEVSGKDLLHRDDGSGMRYLDYRFQHIVVDEAQDLRPAHWKMLRAMADTDLANDMFIAGDTHQRIYDHQVTLGALGINIRGRSSRLTLSYRTTKEILVQAMRVVDDRKTTYDDLDDGTDSLAGYRSVLHGPAPTFIPYRTWDDELVGLAATLTTWRDELSTNENGAPSDPSGRIAVCVADRDMVSQAMYYLVTEAGITCAELTKDGPKGDGEVHVGTMHRFKGLEYQRLAIVGASDGIIPQTSRIERYRNEDPPRYEREQRKARSLLFVATTRARDALSISWHGKPSPYLPVQAMAKASSPEPGTSHRIQKRDRELAS</sequence>
<evidence type="ECO:0000259" key="11">
    <source>
        <dbReference type="PROSITE" id="PS51198"/>
    </source>
</evidence>
<name>A0A646KAI8_STRJU</name>
<dbReference type="GO" id="GO:0005829">
    <property type="term" value="C:cytosol"/>
    <property type="evidence" value="ECO:0007669"/>
    <property type="project" value="TreeGrafter"/>
</dbReference>
<dbReference type="Pfam" id="PF13361">
    <property type="entry name" value="UvrD_C"/>
    <property type="match status" value="1"/>
</dbReference>
<comment type="catalytic activity">
    <reaction evidence="6">
        <text>Couples ATP hydrolysis with the unwinding of duplex DNA by translocating in the 3'-5' direction.</text>
        <dbReference type="EC" id="5.6.2.4"/>
    </reaction>
</comment>
<dbReference type="GO" id="GO:0005524">
    <property type="term" value="F:ATP binding"/>
    <property type="evidence" value="ECO:0007669"/>
    <property type="project" value="UniProtKB-UniRule"/>
</dbReference>
<dbReference type="Proteomes" id="UP000419138">
    <property type="component" value="Unassembled WGS sequence"/>
</dbReference>
<dbReference type="Pfam" id="PF00580">
    <property type="entry name" value="UvrD-helicase"/>
    <property type="match status" value="1"/>
</dbReference>
<keyword evidence="4 9" id="KW-0067">ATP-binding</keyword>
<dbReference type="GO" id="GO:0043138">
    <property type="term" value="F:3'-5' DNA helicase activity"/>
    <property type="evidence" value="ECO:0007669"/>
    <property type="project" value="UniProtKB-EC"/>
</dbReference>
<evidence type="ECO:0000256" key="4">
    <source>
        <dbReference type="ARBA" id="ARBA00022840"/>
    </source>
</evidence>
<evidence type="ECO:0000256" key="7">
    <source>
        <dbReference type="ARBA" id="ARBA00034808"/>
    </source>
</evidence>
<dbReference type="Gene3D" id="3.40.50.300">
    <property type="entry name" value="P-loop containing nucleotide triphosphate hydrolases"/>
    <property type="match status" value="2"/>
</dbReference>
<keyword evidence="13" id="KW-1185">Reference proteome</keyword>
<dbReference type="InterPro" id="IPR014016">
    <property type="entry name" value="UvrD-like_ATP-bd"/>
</dbReference>
<dbReference type="PROSITE" id="PS51198">
    <property type="entry name" value="UVRD_HELICASE_ATP_BIND"/>
    <property type="match status" value="1"/>
</dbReference>
<dbReference type="SUPFAM" id="SSF143011">
    <property type="entry name" value="RelE-like"/>
    <property type="match status" value="1"/>
</dbReference>
<dbReference type="GO" id="GO:0016887">
    <property type="term" value="F:ATP hydrolysis activity"/>
    <property type="evidence" value="ECO:0007669"/>
    <property type="project" value="RHEA"/>
</dbReference>
<comment type="catalytic activity">
    <reaction evidence="8">
        <text>ATP + H2O = ADP + phosphate + H(+)</text>
        <dbReference type="Rhea" id="RHEA:13065"/>
        <dbReference type="ChEBI" id="CHEBI:15377"/>
        <dbReference type="ChEBI" id="CHEBI:15378"/>
        <dbReference type="ChEBI" id="CHEBI:30616"/>
        <dbReference type="ChEBI" id="CHEBI:43474"/>
        <dbReference type="ChEBI" id="CHEBI:456216"/>
        <dbReference type="EC" id="5.6.2.4"/>
    </reaction>
</comment>
<dbReference type="GO" id="GO:0000725">
    <property type="term" value="P:recombinational repair"/>
    <property type="evidence" value="ECO:0007669"/>
    <property type="project" value="TreeGrafter"/>
</dbReference>
<dbReference type="GO" id="GO:0033202">
    <property type="term" value="C:DNA helicase complex"/>
    <property type="evidence" value="ECO:0007669"/>
    <property type="project" value="TreeGrafter"/>
</dbReference>
<keyword evidence="3 9" id="KW-0347">Helicase</keyword>